<dbReference type="PROSITE" id="PS50162">
    <property type="entry name" value="RECA_2"/>
    <property type="match status" value="1"/>
</dbReference>
<dbReference type="GO" id="GO:0000724">
    <property type="term" value="P:double-strand break repair via homologous recombination"/>
    <property type="evidence" value="ECO:0007669"/>
    <property type="project" value="InterPro"/>
</dbReference>
<evidence type="ECO:0000256" key="10">
    <source>
        <dbReference type="ARBA" id="ARBA00053115"/>
    </source>
</evidence>
<evidence type="ECO:0000256" key="7">
    <source>
        <dbReference type="ARBA" id="ARBA00023172"/>
    </source>
</evidence>
<evidence type="ECO:0000256" key="9">
    <source>
        <dbReference type="ARBA" id="ARBA00023242"/>
    </source>
</evidence>
<evidence type="ECO:0000256" key="8">
    <source>
        <dbReference type="ARBA" id="ARBA00023204"/>
    </source>
</evidence>
<dbReference type="Ensembl" id="ENSCMMT00000028418.1">
    <property type="protein sequence ID" value="ENSCMMP00000025987.1"/>
    <property type="gene ID" value="ENSCMMG00000016057.1"/>
</dbReference>
<evidence type="ECO:0000256" key="3">
    <source>
        <dbReference type="ARBA" id="ARBA00022741"/>
    </source>
</evidence>
<accession>A0A8C3CXV0</accession>
<dbReference type="GO" id="GO:0005657">
    <property type="term" value="C:replication fork"/>
    <property type="evidence" value="ECO:0007669"/>
    <property type="project" value="TreeGrafter"/>
</dbReference>
<sequence>MAAKKLRRAKLSQELCERLSRYQITTCQDFLCLSLLELMKVTGQSYRNVQKLLRQVSLACAPKMQTAYEMKVRRSVNPSSAFLSTTLHSLDKVLHGGVPCGSLTEITSPPGCGKTQFCIMMSVLATLPVSMGGLDGAVVYIDTESAFSAERLVEIAGNRFPTYFDSDEKLFCMTRSIHLYRELTCDSVLKRIKSLEEEIISKKVKLIIIDSVASVVRKEFDTKLQGNLAERSNFLARGASLLKYLAEEFSIPANGAVFAEQGYRSVAPALFRLLPTWLQLQQSNHPFAAAFGTAQLWKKSSLMERNYQLQKENGNLSWRHQANCDFLKKSHENININMKQIGLQFLKSYPKTFLAKKLLGKCGKCHRNPVNLLWKNKTLY</sequence>
<dbReference type="FunFam" id="3.40.50.300:FF:000806">
    <property type="entry name" value="DNA repair protein RAD51 homolog 2"/>
    <property type="match status" value="1"/>
</dbReference>
<reference evidence="16" key="2">
    <citation type="submission" date="2025-08" db="UniProtKB">
        <authorList>
            <consortium name="Ensembl"/>
        </authorList>
    </citation>
    <scope>IDENTIFICATION</scope>
</reference>
<dbReference type="InterPro" id="IPR020588">
    <property type="entry name" value="RecA_ATP-bd"/>
</dbReference>
<reference evidence="16" key="3">
    <citation type="submission" date="2025-09" db="UniProtKB">
        <authorList>
            <consortium name="Ensembl"/>
        </authorList>
    </citation>
    <scope>IDENTIFICATION</scope>
</reference>
<evidence type="ECO:0000256" key="2">
    <source>
        <dbReference type="ARBA" id="ARBA00007095"/>
    </source>
</evidence>
<evidence type="ECO:0000256" key="1">
    <source>
        <dbReference type="ARBA" id="ARBA00004123"/>
    </source>
</evidence>
<feature type="domain" description="RecA family profile 1" evidence="15">
    <location>
        <begin position="79"/>
        <end position="262"/>
    </location>
</feature>
<comment type="function">
    <text evidence="10">Involved in the homologous recombination repair (HRR) pathway of double-stranded DNA breaks arising during DNA replication or induced by DNA-damaging agents. May promote the assembly of presynaptic RAD51 nucleoprotein filaments. Binds single-stranded DNA and double-stranded DNA and has DNA-dependent ATPase activity. Part of the RAD51 paralog protein complex BCDX2 which acts in the BRCA1-BRCA2-dependent HR pathway. Upon DNA damage, BCDX2 acts downstream of BRCA2 recruitment and upstream of RAD51 recruitment. BCDX2 binds predominantly to the intersection of the four duplex arms of the Holliday junction and to junction of replication forks. The BCDX2 complex was originally reported to bind single-stranded DNA, single-stranded gaps in duplex DNA and specifically to nicks in duplex DNA. The BCDX2 subcomplex RAD51B:RAD51C exhibits single-stranded DNA-dependent ATPase activity suggesting an involvement in early stages of the HR pathway.</text>
</comment>
<dbReference type="InterPro" id="IPR058766">
    <property type="entry name" value="HHH_XRCC3_RAD51B"/>
</dbReference>
<dbReference type="GO" id="GO:0033063">
    <property type="term" value="C:Rad51B-Rad51C-Rad51D-XRCC2 complex"/>
    <property type="evidence" value="ECO:0007669"/>
    <property type="project" value="InterPro"/>
</dbReference>
<proteinExistence type="inferred from homology"/>
<keyword evidence="3" id="KW-0547">Nucleotide-binding</keyword>
<dbReference type="GO" id="GO:0000400">
    <property type="term" value="F:four-way junction DNA binding"/>
    <property type="evidence" value="ECO:0007669"/>
    <property type="project" value="TreeGrafter"/>
</dbReference>
<dbReference type="GO" id="GO:0003690">
    <property type="term" value="F:double-stranded DNA binding"/>
    <property type="evidence" value="ECO:0007669"/>
    <property type="project" value="TreeGrafter"/>
</dbReference>
<reference evidence="16" key="1">
    <citation type="submission" date="2018-09" db="EMBL/GenBank/DDBJ databases">
        <title>Common duck and Muscovy duck high density SNP chip.</title>
        <authorList>
            <person name="Vignal A."/>
            <person name="Thebault N."/>
            <person name="Warren W.C."/>
        </authorList>
    </citation>
    <scope>NUCLEOTIDE SEQUENCE [LARGE SCALE GENOMIC DNA]</scope>
</reference>
<keyword evidence="17" id="KW-1185">Reference proteome</keyword>
<dbReference type="Proteomes" id="UP000694556">
    <property type="component" value="Chromosome 5"/>
</dbReference>
<evidence type="ECO:0000256" key="5">
    <source>
        <dbReference type="ARBA" id="ARBA00022840"/>
    </source>
</evidence>
<comment type="subcellular location">
    <subcellularLocation>
        <location evidence="1">Nucleus</location>
    </subcellularLocation>
</comment>
<evidence type="ECO:0000259" key="15">
    <source>
        <dbReference type="PROSITE" id="PS50162"/>
    </source>
</evidence>
<dbReference type="AlphaFoldDB" id="A0A8C3CXV0"/>
<protein>
    <recommendedName>
        <fullName evidence="12">DNA repair protein RAD51 homolog 2</fullName>
    </recommendedName>
    <alternativeName>
        <fullName evidence="13">RAD51 homolog B</fullName>
    </alternativeName>
    <alternativeName>
        <fullName evidence="14">RAD51-like protein 1</fullName>
    </alternativeName>
</protein>
<evidence type="ECO:0000256" key="6">
    <source>
        <dbReference type="ARBA" id="ARBA00023125"/>
    </source>
</evidence>
<evidence type="ECO:0000256" key="4">
    <source>
        <dbReference type="ARBA" id="ARBA00022763"/>
    </source>
</evidence>
<dbReference type="InterPro" id="IPR030548">
    <property type="entry name" value="RAD51B"/>
</dbReference>
<dbReference type="GO" id="GO:0003697">
    <property type="term" value="F:single-stranded DNA binding"/>
    <property type="evidence" value="ECO:0007669"/>
    <property type="project" value="TreeGrafter"/>
</dbReference>
<dbReference type="PANTHER" id="PTHR46456">
    <property type="entry name" value="DNA REPAIR PROTEIN RAD51 HOMOLOG 2"/>
    <property type="match status" value="1"/>
</dbReference>
<dbReference type="InterPro" id="IPR027417">
    <property type="entry name" value="P-loop_NTPase"/>
</dbReference>
<dbReference type="SUPFAM" id="SSF52540">
    <property type="entry name" value="P-loop containing nucleoside triphosphate hydrolases"/>
    <property type="match status" value="1"/>
</dbReference>
<evidence type="ECO:0000313" key="16">
    <source>
        <dbReference type="Ensembl" id="ENSCMMP00000025987.1"/>
    </source>
</evidence>
<keyword evidence="4" id="KW-0227">DNA damage</keyword>
<keyword evidence="9" id="KW-0539">Nucleus</keyword>
<comment type="subunit">
    <text evidence="11">Part of the BCDX2 complex consisting of RAD51B, RAD51C, RAD51D and XRCC2; the complex has a ring-like structure arranged into a flat disc around a central channel. The BCDX2 subcomplex RAD51B:RAD51C interacts with RAD51. Interacts with SWSAP1; involved in homologous recombination repair. Interacts with HELQ.</text>
</comment>
<dbReference type="Pfam" id="PF08423">
    <property type="entry name" value="Rad51"/>
    <property type="match status" value="1"/>
</dbReference>
<evidence type="ECO:0000256" key="13">
    <source>
        <dbReference type="ARBA" id="ARBA00078129"/>
    </source>
</evidence>
<keyword evidence="8" id="KW-0234">DNA repair</keyword>
<name>A0A8C3CXV0_CAIMO</name>
<evidence type="ECO:0000313" key="17">
    <source>
        <dbReference type="Proteomes" id="UP000694556"/>
    </source>
</evidence>
<dbReference type="PANTHER" id="PTHR46456:SF1">
    <property type="entry name" value="DNA REPAIR PROTEIN RAD51 HOMOLOG 2"/>
    <property type="match status" value="1"/>
</dbReference>
<comment type="similarity">
    <text evidence="2">Belongs to the RecA family. RAD51 subfamily.</text>
</comment>
<keyword evidence="6" id="KW-0238">DNA-binding</keyword>
<dbReference type="GO" id="GO:0005524">
    <property type="term" value="F:ATP binding"/>
    <property type="evidence" value="ECO:0007669"/>
    <property type="project" value="UniProtKB-KW"/>
</dbReference>
<organism evidence="16 17">
    <name type="scientific">Cairina moschata</name>
    <name type="common">Muscovy duck</name>
    <dbReference type="NCBI Taxonomy" id="8855"/>
    <lineage>
        <taxon>Eukaryota</taxon>
        <taxon>Metazoa</taxon>
        <taxon>Chordata</taxon>
        <taxon>Craniata</taxon>
        <taxon>Vertebrata</taxon>
        <taxon>Euteleostomi</taxon>
        <taxon>Archelosauria</taxon>
        <taxon>Archosauria</taxon>
        <taxon>Dinosauria</taxon>
        <taxon>Saurischia</taxon>
        <taxon>Theropoda</taxon>
        <taxon>Coelurosauria</taxon>
        <taxon>Aves</taxon>
        <taxon>Neognathae</taxon>
        <taxon>Galloanserae</taxon>
        <taxon>Anseriformes</taxon>
        <taxon>Anatidae</taxon>
        <taxon>Anatinae</taxon>
        <taxon>Cairina</taxon>
    </lineage>
</organism>
<dbReference type="InterPro" id="IPR013632">
    <property type="entry name" value="Rad51_C"/>
</dbReference>
<keyword evidence="7" id="KW-0233">DNA recombination</keyword>
<dbReference type="GO" id="GO:0140664">
    <property type="term" value="F:ATP-dependent DNA damage sensor activity"/>
    <property type="evidence" value="ECO:0007669"/>
    <property type="project" value="InterPro"/>
</dbReference>
<keyword evidence="5" id="KW-0067">ATP-binding</keyword>
<dbReference type="Gene3D" id="3.40.50.300">
    <property type="entry name" value="P-loop containing nucleotide triphosphate hydrolases"/>
    <property type="match status" value="1"/>
</dbReference>
<dbReference type="Pfam" id="PF26169">
    <property type="entry name" value="HHH_XRCC3_RpoA"/>
    <property type="match status" value="1"/>
</dbReference>
<evidence type="ECO:0000256" key="12">
    <source>
        <dbReference type="ARBA" id="ARBA00073972"/>
    </source>
</evidence>
<evidence type="ECO:0000256" key="14">
    <source>
        <dbReference type="ARBA" id="ARBA00079682"/>
    </source>
</evidence>
<evidence type="ECO:0000256" key="11">
    <source>
        <dbReference type="ARBA" id="ARBA00062240"/>
    </source>
</evidence>